<evidence type="ECO:0000256" key="4">
    <source>
        <dbReference type="ARBA" id="ARBA00022643"/>
    </source>
</evidence>
<dbReference type="Proteomes" id="UP000812966">
    <property type="component" value="Unassembled WGS sequence"/>
</dbReference>
<evidence type="ECO:0000256" key="3">
    <source>
        <dbReference type="ARBA" id="ARBA00022630"/>
    </source>
</evidence>
<dbReference type="InterPro" id="IPR017938">
    <property type="entry name" value="Riboflavin_synthase-like_b-brl"/>
</dbReference>
<dbReference type="Pfam" id="PF00258">
    <property type="entry name" value="Flavodoxin_1"/>
    <property type="match status" value="1"/>
</dbReference>
<dbReference type="PRINTS" id="PR00369">
    <property type="entry name" value="FLAVODOXIN"/>
</dbReference>
<evidence type="ECO:0000259" key="8">
    <source>
        <dbReference type="PROSITE" id="PS50902"/>
    </source>
</evidence>
<dbReference type="InterPro" id="IPR003097">
    <property type="entry name" value="CysJ-like_FAD-binding"/>
</dbReference>
<dbReference type="InterPro" id="IPR001709">
    <property type="entry name" value="Flavoprot_Pyr_Nucl_cyt_Rdtase"/>
</dbReference>
<dbReference type="PROSITE" id="PS51384">
    <property type="entry name" value="FAD_FR"/>
    <property type="match status" value="1"/>
</dbReference>
<dbReference type="InterPro" id="IPR023173">
    <property type="entry name" value="NADPH_Cyt_P450_Rdtase_alpha"/>
</dbReference>
<dbReference type="SUPFAM" id="SSF52343">
    <property type="entry name" value="Ferredoxin reductase-like, C-terminal NADP-linked domain"/>
    <property type="match status" value="1"/>
</dbReference>
<name>A0A8K0NNS8_9TREE</name>
<dbReference type="GO" id="GO:0016491">
    <property type="term" value="F:oxidoreductase activity"/>
    <property type="evidence" value="ECO:0007669"/>
    <property type="project" value="UniProtKB-KW"/>
</dbReference>
<evidence type="ECO:0000313" key="10">
    <source>
        <dbReference type="EMBL" id="KAG7530653.1"/>
    </source>
</evidence>
<dbReference type="Gene3D" id="3.40.50.80">
    <property type="entry name" value="Nucleotide-binding domain of ferredoxin-NADP reductase (FNR) module"/>
    <property type="match status" value="1"/>
</dbReference>
<evidence type="ECO:0000256" key="5">
    <source>
        <dbReference type="ARBA" id="ARBA00022827"/>
    </source>
</evidence>
<dbReference type="InterPro" id="IPR001433">
    <property type="entry name" value="OxRdtase_FAD/NAD-bd"/>
</dbReference>
<dbReference type="InterPro" id="IPR008254">
    <property type="entry name" value="Flavodoxin/NO_synth"/>
</dbReference>
<evidence type="ECO:0000256" key="2">
    <source>
        <dbReference type="ARBA" id="ARBA00001974"/>
    </source>
</evidence>
<feature type="domain" description="FAD-binding FR-type" evidence="9">
    <location>
        <begin position="251"/>
        <end position="488"/>
    </location>
</feature>
<evidence type="ECO:0000313" key="11">
    <source>
        <dbReference type="Proteomes" id="UP000812966"/>
    </source>
</evidence>
<accession>A0A8K0NNS8</accession>
<evidence type="ECO:0000259" key="9">
    <source>
        <dbReference type="PROSITE" id="PS51384"/>
    </source>
</evidence>
<evidence type="ECO:0000256" key="1">
    <source>
        <dbReference type="ARBA" id="ARBA00001917"/>
    </source>
</evidence>
<reference evidence="10" key="1">
    <citation type="submission" date="2020-04" db="EMBL/GenBank/DDBJ databases">
        <title>Analysis of mating type loci in Filobasidium floriforme.</title>
        <authorList>
            <person name="Nowrousian M."/>
        </authorList>
    </citation>
    <scope>NUCLEOTIDE SEQUENCE</scope>
    <source>
        <strain evidence="10">CBS 6242</strain>
    </source>
</reference>
<gene>
    <name evidence="10" type="ORF">FFLO_04879</name>
</gene>
<dbReference type="GO" id="GO:0010181">
    <property type="term" value="F:FMN binding"/>
    <property type="evidence" value="ECO:0007669"/>
    <property type="project" value="InterPro"/>
</dbReference>
<comment type="caution">
    <text evidence="10">The sequence shown here is derived from an EMBL/GenBank/DDBJ whole genome shotgun (WGS) entry which is preliminary data.</text>
</comment>
<organism evidence="10 11">
    <name type="scientific">Filobasidium floriforme</name>
    <dbReference type="NCBI Taxonomy" id="5210"/>
    <lineage>
        <taxon>Eukaryota</taxon>
        <taxon>Fungi</taxon>
        <taxon>Dikarya</taxon>
        <taxon>Basidiomycota</taxon>
        <taxon>Agaricomycotina</taxon>
        <taxon>Tremellomycetes</taxon>
        <taxon>Filobasidiales</taxon>
        <taxon>Filobasidiaceae</taxon>
        <taxon>Filobasidium</taxon>
    </lineage>
</organism>
<feature type="domain" description="Flavodoxin-like" evidence="8">
    <location>
        <begin position="19"/>
        <end position="183"/>
    </location>
</feature>
<dbReference type="AlphaFoldDB" id="A0A8K0NNS8"/>
<keyword evidence="4" id="KW-0288">FMN</keyword>
<dbReference type="InterPro" id="IPR029039">
    <property type="entry name" value="Flavoprotein-like_sf"/>
</dbReference>
<keyword evidence="7" id="KW-0560">Oxidoreductase</keyword>
<dbReference type="Gene3D" id="2.40.30.10">
    <property type="entry name" value="Translation factors"/>
    <property type="match status" value="1"/>
</dbReference>
<dbReference type="EMBL" id="JABELV010000112">
    <property type="protein sequence ID" value="KAG7530653.1"/>
    <property type="molecule type" value="Genomic_DNA"/>
</dbReference>
<keyword evidence="5" id="KW-0274">FAD</keyword>
<dbReference type="InterPro" id="IPR017927">
    <property type="entry name" value="FAD-bd_FR_type"/>
</dbReference>
<dbReference type="Pfam" id="PF00175">
    <property type="entry name" value="NAD_binding_1"/>
    <property type="match status" value="1"/>
</dbReference>
<evidence type="ECO:0000256" key="7">
    <source>
        <dbReference type="ARBA" id="ARBA00023002"/>
    </source>
</evidence>
<dbReference type="SUPFAM" id="SSF52218">
    <property type="entry name" value="Flavoproteins"/>
    <property type="match status" value="1"/>
</dbReference>
<keyword evidence="3" id="KW-0285">Flavoprotein</keyword>
<dbReference type="Pfam" id="PF00667">
    <property type="entry name" value="FAD_binding_1"/>
    <property type="match status" value="1"/>
</dbReference>
<dbReference type="PANTHER" id="PTHR19384:SF10">
    <property type="entry name" value="NADPH-DEPENDENT DIFLAVIN OXIDOREDUCTASE 1"/>
    <property type="match status" value="1"/>
</dbReference>
<comment type="cofactor">
    <cofactor evidence="1">
        <name>FMN</name>
        <dbReference type="ChEBI" id="CHEBI:58210"/>
    </cofactor>
</comment>
<keyword evidence="6" id="KW-0521">NADP</keyword>
<dbReference type="InterPro" id="IPR039261">
    <property type="entry name" value="FNR_nucleotide-bd"/>
</dbReference>
<proteinExistence type="predicted"/>
<evidence type="ECO:0008006" key="12">
    <source>
        <dbReference type="Google" id="ProtNLM"/>
    </source>
</evidence>
<dbReference type="SUPFAM" id="SSF63380">
    <property type="entry name" value="Riboflavin synthase domain-like"/>
    <property type="match status" value="1"/>
</dbReference>
<dbReference type="Gene3D" id="3.40.50.360">
    <property type="match status" value="1"/>
</dbReference>
<dbReference type="Gene3D" id="1.20.990.10">
    <property type="entry name" value="NADPH-cytochrome p450 Reductase, Chain A, domain 3"/>
    <property type="match status" value="1"/>
</dbReference>
<dbReference type="GO" id="GO:0005829">
    <property type="term" value="C:cytosol"/>
    <property type="evidence" value="ECO:0007669"/>
    <property type="project" value="TreeGrafter"/>
</dbReference>
<dbReference type="GO" id="GO:0050660">
    <property type="term" value="F:flavin adenine dinucleotide binding"/>
    <property type="evidence" value="ECO:0007669"/>
    <property type="project" value="TreeGrafter"/>
</dbReference>
<dbReference type="InterPro" id="IPR001094">
    <property type="entry name" value="Flavdoxin-like"/>
</dbReference>
<comment type="cofactor">
    <cofactor evidence="2">
        <name>FAD</name>
        <dbReference type="ChEBI" id="CHEBI:57692"/>
    </cofactor>
</comment>
<dbReference type="PANTHER" id="PTHR19384">
    <property type="entry name" value="NITRIC OXIDE SYNTHASE-RELATED"/>
    <property type="match status" value="1"/>
</dbReference>
<dbReference type="PROSITE" id="PS50902">
    <property type="entry name" value="FLAVODOXIN_LIKE"/>
    <property type="match status" value="1"/>
</dbReference>
<evidence type="ECO:0000256" key="6">
    <source>
        <dbReference type="ARBA" id="ARBA00022857"/>
    </source>
</evidence>
<sequence>MHADLAEHSDEDGLNPEKVLVLFASETGNAQDTAERVGREIRRRGGRCTVQSMEDFDISELPHVPLLILITSTHGRGHPPPAMIPLWTALLRSGLPDHILEDVNFALYGLGDSSYEKFCYAGKILARRMLSLGARLLGSDDEDGEDKPSSDAIVEEMRQMDVNGTAEDEEKQHDCLAWGDERAPDGLEETFLPWLARTMDIILPFLPPPSPAFVEYSRTDLPPPLYDIRFIDQEAESSTAQLEGEVDALEPGWEWATLKRNFRATGGNWWQDVREIDLTLESKTDYAPGSICSLRPETSAEEVDTFLKLNKLEDEADRPMIIDNLNHDQPLPRHLPRQTVTTLRRVLQRHLDLRAPPRKSFFEWLRRFSTEELEVDRLDEFIADPDEIHEYATRSRRSVLETMAEFRNTKIPLSHVLEVLAPLRRRQFSIASSSKAHPGEIQLLVALVDYKTNLKVRRRGLLSSWLRDLQLDSWVPLRIEPPTLFLPEARNTPAILVGPGTGVAPMRAFVEERIANGEAKETALYFGCRSKDQDMYFAQEMETWRKHGVHVRIACSRDQEEKIYVQTLIKEDAALIKDWIVRRNGNVYISGSSNAMPKAVRKAIAETIQDMQELGITCLEDAQRYVEDMFESGKRGGEESW</sequence>
<dbReference type="PRINTS" id="PR00371">
    <property type="entry name" value="FPNCR"/>
</dbReference>
<keyword evidence="11" id="KW-1185">Reference proteome</keyword>
<protein>
    <recommendedName>
        <fullName evidence="12">NADPH-dependent FMN and FAD-containing oxidoreductase</fullName>
    </recommendedName>
</protein>